<evidence type="ECO:0000313" key="4">
    <source>
        <dbReference type="EMBL" id="JAG14697.1"/>
    </source>
</evidence>
<feature type="chain" id="PRO_5002052561" evidence="3">
    <location>
        <begin position="24"/>
        <end position="317"/>
    </location>
</feature>
<keyword evidence="4" id="KW-0131">Cell cycle</keyword>
<feature type="signal peptide" evidence="3">
    <location>
        <begin position="1"/>
        <end position="23"/>
    </location>
</feature>
<feature type="compositionally biased region" description="Basic and acidic residues" evidence="2">
    <location>
        <begin position="306"/>
        <end position="317"/>
    </location>
</feature>
<dbReference type="GO" id="GO:0051301">
    <property type="term" value="P:cell division"/>
    <property type="evidence" value="ECO:0007669"/>
    <property type="project" value="UniProtKB-KW"/>
</dbReference>
<proteinExistence type="predicted"/>
<gene>
    <name evidence="4" type="primary">ftsB_1</name>
    <name evidence="4" type="ORF">CM83_42856</name>
</gene>
<feature type="region of interest" description="Disordered" evidence="2">
    <location>
        <begin position="289"/>
        <end position="317"/>
    </location>
</feature>
<evidence type="ECO:0000256" key="1">
    <source>
        <dbReference type="SAM" id="Coils"/>
    </source>
</evidence>
<keyword evidence="3" id="KW-0732">Signal</keyword>
<feature type="non-terminal residue" evidence="4">
    <location>
        <position position="1"/>
    </location>
</feature>
<name>A0A0A9X1V4_LYGHE</name>
<sequence>SPHSLPAGVTIIFFSVLSRELACVRPGLLVATCALMQKSAEYARTPKRGRSEEPDILPLPKNKKKIENIMSPTPSGTFTLAELKQCIAEVIEEKGVATKVDFENLTSSINAEISSLKEENKQLKTEVGQLYQIVDSLEERSRKNNLLFGGLVVTNTNHIATIENFLVTVLGMEEKPLIGRAYPVGKHSTARKMIVAEFVRQEDVFQILSKTRVLRGTEYYVTRDLSRRARDRKTKLAAVKKEIMQRYPQIRTLWKGNALQVGNDQYFWDDGRGLITNTGQDGMEQLRSQHRVELPPTPSQSQKLSTQKETRQEQTPA</sequence>
<protein>
    <submittedName>
        <fullName evidence="4">Cell division protein FtsB</fullName>
    </submittedName>
</protein>
<dbReference type="AlphaFoldDB" id="A0A0A9X1V4"/>
<keyword evidence="4" id="KW-0132">Cell division</keyword>
<feature type="coiled-coil region" evidence="1">
    <location>
        <begin position="106"/>
        <end position="140"/>
    </location>
</feature>
<keyword evidence="1" id="KW-0175">Coiled coil</keyword>
<reference evidence="4" key="2">
    <citation type="submission" date="2014-07" db="EMBL/GenBank/DDBJ databases">
        <authorList>
            <person name="Hull J."/>
        </authorList>
    </citation>
    <scope>NUCLEOTIDE SEQUENCE</scope>
</reference>
<dbReference type="EMBL" id="GBHO01028907">
    <property type="protein sequence ID" value="JAG14697.1"/>
    <property type="molecule type" value="Transcribed_RNA"/>
</dbReference>
<organism evidence="4">
    <name type="scientific">Lygus hesperus</name>
    <name type="common">Western plant bug</name>
    <dbReference type="NCBI Taxonomy" id="30085"/>
    <lineage>
        <taxon>Eukaryota</taxon>
        <taxon>Metazoa</taxon>
        <taxon>Ecdysozoa</taxon>
        <taxon>Arthropoda</taxon>
        <taxon>Hexapoda</taxon>
        <taxon>Insecta</taxon>
        <taxon>Pterygota</taxon>
        <taxon>Neoptera</taxon>
        <taxon>Paraneoptera</taxon>
        <taxon>Hemiptera</taxon>
        <taxon>Heteroptera</taxon>
        <taxon>Panheteroptera</taxon>
        <taxon>Cimicomorpha</taxon>
        <taxon>Miridae</taxon>
        <taxon>Mirini</taxon>
        <taxon>Lygus</taxon>
    </lineage>
</organism>
<reference evidence="4" key="1">
    <citation type="journal article" date="2014" name="PLoS ONE">
        <title>Transcriptome-Based Identification of ABC Transporters in the Western Tarnished Plant Bug Lygus hesperus.</title>
        <authorList>
            <person name="Hull J.J."/>
            <person name="Chaney K."/>
            <person name="Geib S.M."/>
            <person name="Fabrick J.A."/>
            <person name="Brent C.S."/>
            <person name="Walsh D."/>
            <person name="Lavine L.C."/>
        </authorList>
    </citation>
    <scope>NUCLEOTIDE SEQUENCE</scope>
</reference>
<evidence type="ECO:0000256" key="2">
    <source>
        <dbReference type="SAM" id="MobiDB-lite"/>
    </source>
</evidence>
<accession>A0A0A9X1V4</accession>
<evidence type="ECO:0000256" key="3">
    <source>
        <dbReference type="SAM" id="SignalP"/>
    </source>
</evidence>